<sequence length="90" mass="11301">MRERKFDSFARTIQKAWRRYIAKRKYDQMREEASNILYGFKERRRNSINRNFVGDYLGMEDKPELRQFMAKRERIDFAYSINKYDRRFKV</sequence>
<organism evidence="2 3">
    <name type="scientific">Engystomops pustulosus</name>
    <name type="common">Tungara frog</name>
    <name type="synonym">Physalaemus pustulosus</name>
    <dbReference type="NCBI Taxonomy" id="76066"/>
    <lineage>
        <taxon>Eukaryota</taxon>
        <taxon>Metazoa</taxon>
        <taxon>Chordata</taxon>
        <taxon>Craniata</taxon>
        <taxon>Vertebrata</taxon>
        <taxon>Euteleostomi</taxon>
        <taxon>Amphibia</taxon>
        <taxon>Batrachia</taxon>
        <taxon>Anura</taxon>
        <taxon>Neobatrachia</taxon>
        <taxon>Hyloidea</taxon>
        <taxon>Leptodactylidae</taxon>
        <taxon>Leiuperinae</taxon>
        <taxon>Engystomops</taxon>
    </lineage>
</organism>
<comment type="caution">
    <text evidence="2">The sequence shown here is derived from an EMBL/GenBank/DDBJ whole genome shotgun (WGS) entry which is preliminary data.</text>
</comment>
<proteinExistence type="predicted"/>
<accession>A0AAV7AU95</accession>
<dbReference type="GO" id="GO:0003774">
    <property type="term" value="F:cytoskeletal motor activity"/>
    <property type="evidence" value="ECO:0007669"/>
    <property type="project" value="InterPro"/>
</dbReference>
<feature type="non-terminal residue" evidence="2">
    <location>
        <position position="90"/>
    </location>
</feature>
<protein>
    <recommendedName>
        <fullName evidence="1">TH1 domain-containing protein</fullName>
    </recommendedName>
</protein>
<feature type="domain" description="TH1" evidence="1">
    <location>
        <begin position="43"/>
        <end position="89"/>
    </location>
</feature>
<evidence type="ECO:0000259" key="1">
    <source>
        <dbReference type="Pfam" id="PF06017"/>
    </source>
</evidence>
<dbReference type="GO" id="GO:0016459">
    <property type="term" value="C:myosin complex"/>
    <property type="evidence" value="ECO:0007669"/>
    <property type="project" value="InterPro"/>
</dbReference>
<keyword evidence="3" id="KW-1185">Reference proteome</keyword>
<name>A0AAV7AU95_ENGPU</name>
<evidence type="ECO:0000313" key="2">
    <source>
        <dbReference type="EMBL" id="KAG8563115.1"/>
    </source>
</evidence>
<dbReference type="Pfam" id="PF06017">
    <property type="entry name" value="Myosin_TH1"/>
    <property type="match status" value="1"/>
</dbReference>
<reference evidence="2" key="1">
    <citation type="thesis" date="2020" institute="ProQuest LLC" country="789 East Eisenhower Parkway, Ann Arbor, MI, USA">
        <title>Comparative Genomics and Chromosome Evolution.</title>
        <authorList>
            <person name="Mudd A.B."/>
        </authorList>
    </citation>
    <scope>NUCLEOTIDE SEQUENCE</scope>
    <source>
        <strain evidence="2">237g6f4</strain>
        <tissue evidence="2">Blood</tissue>
    </source>
</reference>
<dbReference type="PROSITE" id="PS50096">
    <property type="entry name" value="IQ"/>
    <property type="match status" value="1"/>
</dbReference>
<dbReference type="InterPro" id="IPR010926">
    <property type="entry name" value="Myosin_TH1"/>
</dbReference>
<dbReference type="AlphaFoldDB" id="A0AAV7AU95"/>
<evidence type="ECO:0000313" key="3">
    <source>
        <dbReference type="Proteomes" id="UP000824782"/>
    </source>
</evidence>
<dbReference type="Proteomes" id="UP000824782">
    <property type="component" value="Unassembled WGS sequence"/>
</dbReference>
<dbReference type="EMBL" id="WNYA01000007">
    <property type="protein sequence ID" value="KAG8563115.1"/>
    <property type="molecule type" value="Genomic_DNA"/>
</dbReference>
<gene>
    <name evidence="2" type="ORF">GDO81_015944</name>
</gene>